<dbReference type="GO" id="GO:0016491">
    <property type="term" value="F:oxidoreductase activity"/>
    <property type="evidence" value="ECO:0007669"/>
    <property type="project" value="UniProtKB-KW"/>
</dbReference>
<dbReference type="InterPro" id="IPR027443">
    <property type="entry name" value="IPNS-like_sf"/>
</dbReference>
<dbReference type="EMBL" id="JAUUTY010000007">
    <property type="protein sequence ID" value="KAK1611045.1"/>
    <property type="molecule type" value="Genomic_DNA"/>
</dbReference>
<dbReference type="GO" id="GO:0046872">
    <property type="term" value="F:metal ion binding"/>
    <property type="evidence" value="ECO:0007669"/>
    <property type="project" value="UniProtKB-KW"/>
</dbReference>
<evidence type="ECO:0000256" key="3">
    <source>
        <dbReference type="ARBA" id="ARBA00023004"/>
    </source>
</evidence>
<evidence type="ECO:0000259" key="4">
    <source>
        <dbReference type="Pfam" id="PF14226"/>
    </source>
</evidence>
<dbReference type="InterPro" id="IPR026992">
    <property type="entry name" value="DIOX_N"/>
</dbReference>
<evidence type="ECO:0000313" key="6">
    <source>
        <dbReference type="Proteomes" id="UP001231189"/>
    </source>
</evidence>
<dbReference type="PANTHER" id="PTHR10209">
    <property type="entry name" value="OXIDOREDUCTASE, 2OG-FE II OXYGENASE FAMILY PROTEIN"/>
    <property type="match status" value="1"/>
</dbReference>
<accession>A0AAD8VNC0</accession>
<comment type="caution">
    <text evidence="5">The sequence shown here is derived from an EMBL/GenBank/DDBJ whole genome shotgun (WGS) entry which is preliminary data.</text>
</comment>
<sequence length="99" mass="11269">MCGELKAAAETVGFFQVVNHGVSAGLLAEMLESIRRFHESPKEAKAPYYTRDLTKKLQFNSNFDLFQSPAANWRDTLFCRAFLDPPGQGELPVRSRFWN</sequence>
<evidence type="ECO:0000256" key="1">
    <source>
        <dbReference type="ARBA" id="ARBA00022723"/>
    </source>
</evidence>
<keyword evidence="2" id="KW-0560">Oxidoreductase</keyword>
<gene>
    <name evidence="5" type="ORF">QYE76_034718</name>
</gene>
<protein>
    <recommendedName>
        <fullName evidence="4">Non-haem dioxygenase N-terminal domain-containing protein</fullName>
    </recommendedName>
</protein>
<name>A0AAD8VNC0_LOLMU</name>
<dbReference type="AlphaFoldDB" id="A0AAD8VNC0"/>
<evidence type="ECO:0000313" key="5">
    <source>
        <dbReference type="EMBL" id="KAK1611045.1"/>
    </source>
</evidence>
<feature type="domain" description="Non-haem dioxygenase N-terminal" evidence="4">
    <location>
        <begin position="4"/>
        <end position="83"/>
    </location>
</feature>
<proteinExistence type="predicted"/>
<keyword evidence="1" id="KW-0479">Metal-binding</keyword>
<dbReference type="Gene3D" id="2.60.120.330">
    <property type="entry name" value="B-lactam Antibiotic, Isopenicillin N Synthase, Chain"/>
    <property type="match status" value="1"/>
</dbReference>
<reference evidence="5" key="1">
    <citation type="submission" date="2023-07" db="EMBL/GenBank/DDBJ databases">
        <title>A chromosome-level genome assembly of Lolium multiflorum.</title>
        <authorList>
            <person name="Chen Y."/>
            <person name="Copetti D."/>
            <person name="Kolliker R."/>
            <person name="Studer B."/>
        </authorList>
    </citation>
    <scope>NUCLEOTIDE SEQUENCE</scope>
    <source>
        <strain evidence="5">02402/16</strain>
        <tissue evidence="5">Leaf</tissue>
    </source>
</reference>
<organism evidence="5 6">
    <name type="scientific">Lolium multiflorum</name>
    <name type="common">Italian ryegrass</name>
    <name type="synonym">Lolium perenne subsp. multiflorum</name>
    <dbReference type="NCBI Taxonomy" id="4521"/>
    <lineage>
        <taxon>Eukaryota</taxon>
        <taxon>Viridiplantae</taxon>
        <taxon>Streptophyta</taxon>
        <taxon>Embryophyta</taxon>
        <taxon>Tracheophyta</taxon>
        <taxon>Spermatophyta</taxon>
        <taxon>Magnoliopsida</taxon>
        <taxon>Liliopsida</taxon>
        <taxon>Poales</taxon>
        <taxon>Poaceae</taxon>
        <taxon>BOP clade</taxon>
        <taxon>Pooideae</taxon>
        <taxon>Poodae</taxon>
        <taxon>Poeae</taxon>
        <taxon>Poeae Chloroplast Group 2 (Poeae type)</taxon>
        <taxon>Loliodinae</taxon>
        <taxon>Loliinae</taxon>
        <taxon>Lolium</taxon>
    </lineage>
</organism>
<dbReference type="PANTHER" id="PTHR10209:SF859">
    <property type="entry name" value="OS03G0690500 PROTEIN"/>
    <property type="match status" value="1"/>
</dbReference>
<dbReference type="Pfam" id="PF14226">
    <property type="entry name" value="DIOX_N"/>
    <property type="match status" value="1"/>
</dbReference>
<keyword evidence="3" id="KW-0408">Iron</keyword>
<dbReference type="SUPFAM" id="SSF51197">
    <property type="entry name" value="Clavaminate synthase-like"/>
    <property type="match status" value="1"/>
</dbReference>
<evidence type="ECO:0000256" key="2">
    <source>
        <dbReference type="ARBA" id="ARBA00023002"/>
    </source>
</evidence>
<dbReference type="Proteomes" id="UP001231189">
    <property type="component" value="Unassembled WGS sequence"/>
</dbReference>
<keyword evidence="6" id="KW-1185">Reference proteome</keyword>